<sequence>MLRSHGGICATYHLSGLWNLLHYSQLVTLSANVMQGYQRYISQVVCGVEAWKFKWRQNWFDPGGPEARNGGGTTGDSGGNTTREGDLVDENSIGVSPVARNSLVINFGNDTEFTDSVQSSQISDLKKGEGSKDFGKKSEMGAKNAEVDNERILQILKSQIGAESGNELERGGSEEKLLGSKKKSNEITTLHDQHSTPNPAGPLDQAVHDVLNTVPAKISSEMNHRLIRPFSACEKDNSMGCGVVVREGNGTVLAAMSKKIPLIREAEHAEAVAAYEAAKFGLDCGFWFAQIEGDASSIIQGLTSSEENLSNIGCIIEDTRNLVHCYDLYIFIG</sequence>
<name>A0AA88X4S6_9ASTE</name>
<dbReference type="AlphaFoldDB" id="A0AA88X4S6"/>
<protein>
    <recommendedName>
        <fullName evidence="2">RNase H type-1 domain-containing protein</fullName>
    </recommendedName>
</protein>
<feature type="compositionally biased region" description="Gly residues" evidence="1">
    <location>
        <begin position="69"/>
        <end position="78"/>
    </location>
</feature>
<gene>
    <name evidence="3" type="ORF">RJ639_027756</name>
</gene>
<keyword evidence="4" id="KW-1185">Reference proteome</keyword>
<dbReference type="PANTHER" id="PTHR47723">
    <property type="entry name" value="OS05G0353850 PROTEIN"/>
    <property type="match status" value="1"/>
</dbReference>
<accession>A0AA88X4S6</accession>
<dbReference type="Pfam" id="PF13456">
    <property type="entry name" value="RVT_3"/>
    <property type="match status" value="1"/>
</dbReference>
<comment type="caution">
    <text evidence="3">The sequence shown here is derived from an EMBL/GenBank/DDBJ whole genome shotgun (WGS) entry which is preliminary data.</text>
</comment>
<dbReference type="GO" id="GO:0004523">
    <property type="term" value="F:RNA-DNA hybrid ribonuclease activity"/>
    <property type="evidence" value="ECO:0007669"/>
    <property type="project" value="InterPro"/>
</dbReference>
<organism evidence="3 4">
    <name type="scientific">Escallonia herrerae</name>
    <dbReference type="NCBI Taxonomy" id="1293975"/>
    <lineage>
        <taxon>Eukaryota</taxon>
        <taxon>Viridiplantae</taxon>
        <taxon>Streptophyta</taxon>
        <taxon>Embryophyta</taxon>
        <taxon>Tracheophyta</taxon>
        <taxon>Spermatophyta</taxon>
        <taxon>Magnoliopsida</taxon>
        <taxon>eudicotyledons</taxon>
        <taxon>Gunneridae</taxon>
        <taxon>Pentapetalae</taxon>
        <taxon>asterids</taxon>
        <taxon>campanulids</taxon>
        <taxon>Escalloniales</taxon>
        <taxon>Escalloniaceae</taxon>
        <taxon>Escallonia</taxon>
    </lineage>
</organism>
<evidence type="ECO:0000256" key="1">
    <source>
        <dbReference type="SAM" id="MobiDB-lite"/>
    </source>
</evidence>
<evidence type="ECO:0000259" key="2">
    <source>
        <dbReference type="Pfam" id="PF13456"/>
    </source>
</evidence>
<dbReference type="EMBL" id="JAVXUP010000067">
    <property type="protein sequence ID" value="KAK3039921.1"/>
    <property type="molecule type" value="Genomic_DNA"/>
</dbReference>
<dbReference type="Proteomes" id="UP001188597">
    <property type="component" value="Unassembled WGS sequence"/>
</dbReference>
<evidence type="ECO:0000313" key="3">
    <source>
        <dbReference type="EMBL" id="KAK3039921.1"/>
    </source>
</evidence>
<proteinExistence type="predicted"/>
<feature type="region of interest" description="Disordered" evidence="1">
    <location>
        <begin position="62"/>
        <end position="84"/>
    </location>
</feature>
<evidence type="ECO:0000313" key="4">
    <source>
        <dbReference type="Proteomes" id="UP001188597"/>
    </source>
</evidence>
<feature type="region of interest" description="Disordered" evidence="1">
    <location>
        <begin position="118"/>
        <end position="145"/>
    </location>
</feature>
<dbReference type="PANTHER" id="PTHR47723:SF21">
    <property type="entry name" value="POLYNUCLEOTIDYL TRANSFERASE, RIBONUCLEASE H-LIKE SUPERFAMILY PROTEIN"/>
    <property type="match status" value="1"/>
</dbReference>
<reference evidence="3" key="1">
    <citation type="submission" date="2022-12" db="EMBL/GenBank/DDBJ databases">
        <title>Draft genome assemblies for two species of Escallonia (Escalloniales).</title>
        <authorList>
            <person name="Chanderbali A."/>
            <person name="Dervinis C."/>
            <person name="Anghel I."/>
            <person name="Soltis D."/>
            <person name="Soltis P."/>
            <person name="Zapata F."/>
        </authorList>
    </citation>
    <scope>NUCLEOTIDE SEQUENCE</scope>
    <source>
        <strain evidence="3">UCBG64.0493</strain>
        <tissue evidence="3">Leaf</tissue>
    </source>
</reference>
<feature type="compositionally biased region" description="Basic and acidic residues" evidence="1">
    <location>
        <begin position="124"/>
        <end position="145"/>
    </location>
</feature>
<dbReference type="InterPro" id="IPR053151">
    <property type="entry name" value="RNase_H-like"/>
</dbReference>
<feature type="domain" description="RNase H type-1" evidence="2">
    <location>
        <begin position="234"/>
        <end position="327"/>
    </location>
</feature>
<dbReference type="GO" id="GO:0003676">
    <property type="term" value="F:nucleic acid binding"/>
    <property type="evidence" value="ECO:0007669"/>
    <property type="project" value="InterPro"/>
</dbReference>
<dbReference type="InterPro" id="IPR002156">
    <property type="entry name" value="RNaseH_domain"/>
</dbReference>